<gene>
    <name evidence="1" type="ORF">ONB1V03_LOCUS12501</name>
</gene>
<keyword evidence="2" id="KW-1185">Reference proteome</keyword>
<name>A0A7R9QS61_9ACAR</name>
<dbReference type="Proteomes" id="UP000728032">
    <property type="component" value="Unassembled WGS sequence"/>
</dbReference>
<dbReference type="EMBL" id="OC925007">
    <property type="protein sequence ID" value="CAD7655860.1"/>
    <property type="molecule type" value="Genomic_DNA"/>
</dbReference>
<accession>A0A7R9QS61</accession>
<reference evidence="1" key="1">
    <citation type="submission" date="2020-11" db="EMBL/GenBank/DDBJ databases">
        <authorList>
            <person name="Tran Van P."/>
        </authorList>
    </citation>
    <scope>NUCLEOTIDE SEQUENCE</scope>
</reference>
<evidence type="ECO:0000313" key="1">
    <source>
        <dbReference type="EMBL" id="CAD7655860.1"/>
    </source>
</evidence>
<evidence type="ECO:0000313" key="2">
    <source>
        <dbReference type="Proteomes" id="UP000728032"/>
    </source>
</evidence>
<dbReference type="AlphaFoldDB" id="A0A7R9QS61"/>
<protein>
    <submittedName>
        <fullName evidence="1">Uncharacterized protein</fullName>
    </submittedName>
</protein>
<sequence length="157" mass="16706">MLCLCPQNPTPTPPSCPKCQVEGQRCRVFSAGCTRNDCCTTSGLTCSLFNPNVTDTGGTCDCQPALECIHVNGTCGGVQQYKCCLGEQLQCVYETPVHPEAQGTCEKVCHVEGGICGGYSMDPQVCCTGFKCSQVDPRIPDLPGKCQKSTDHSSDLN</sequence>
<dbReference type="OrthoDB" id="6533678at2759"/>
<dbReference type="EMBL" id="CAJPVJ010010182">
    <property type="protein sequence ID" value="CAG2173047.1"/>
    <property type="molecule type" value="Genomic_DNA"/>
</dbReference>
<proteinExistence type="predicted"/>
<organism evidence="1">
    <name type="scientific">Oppiella nova</name>
    <dbReference type="NCBI Taxonomy" id="334625"/>
    <lineage>
        <taxon>Eukaryota</taxon>
        <taxon>Metazoa</taxon>
        <taxon>Ecdysozoa</taxon>
        <taxon>Arthropoda</taxon>
        <taxon>Chelicerata</taxon>
        <taxon>Arachnida</taxon>
        <taxon>Acari</taxon>
        <taxon>Acariformes</taxon>
        <taxon>Sarcoptiformes</taxon>
        <taxon>Oribatida</taxon>
        <taxon>Brachypylina</taxon>
        <taxon>Oppioidea</taxon>
        <taxon>Oppiidae</taxon>
        <taxon>Oppiella</taxon>
    </lineage>
</organism>